<evidence type="ECO:0000256" key="4">
    <source>
        <dbReference type="ARBA" id="ARBA00022825"/>
    </source>
</evidence>
<comment type="caution">
    <text evidence="8">The sequence shown here is derived from an EMBL/GenBank/DDBJ whole genome shotgun (WGS) entry which is preliminary data.</text>
</comment>
<evidence type="ECO:0000313" key="9">
    <source>
        <dbReference type="Proteomes" id="UP000295217"/>
    </source>
</evidence>
<keyword evidence="9" id="KW-1185">Reference proteome</keyword>
<dbReference type="EMBL" id="SMLB01000051">
    <property type="protein sequence ID" value="TDD65473.1"/>
    <property type="molecule type" value="Genomic_DNA"/>
</dbReference>
<dbReference type="OrthoDB" id="3644449at2"/>
<dbReference type="InterPro" id="IPR023828">
    <property type="entry name" value="Peptidase_S8_Ser-AS"/>
</dbReference>
<feature type="domain" description="Peptidase S8/S53" evidence="7">
    <location>
        <begin position="112"/>
        <end position="371"/>
    </location>
</feature>
<dbReference type="Proteomes" id="UP000295217">
    <property type="component" value="Unassembled WGS sequence"/>
</dbReference>
<keyword evidence="2 5" id="KW-0645">Protease</keyword>
<evidence type="ECO:0000256" key="3">
    <source>
        <dbReference type="ARBA" id="ARBA00022801"/>
    </source>
</evidence>
<proteinExistence type="inferred from homology"/>
<evidence type="ECO:0000256" key="2">
    <source>
        <dbReference type="ARBA" id="ARBA00022670"/>
    </source>
</evidence>
<dbReference type="Pfam" id="PF00082">
    <property type="entry name" value="Peptidase_S8"/>
    <property type="match status" value="1"/>
</dbReference>
<dbReference type="PROSITE" id="PS51892">
    <property type="entry name" value="SUBTILASE"/>
    <property type="match status" value="1"/>
</dbReference>
<feature type="active site" description="Charge relay system" evidence="5">
    <location>
        <position position="121"/>
    </location>
</feature>
<evidence type="ECO:0000313" key="8">
    <source>
        <dbReference type="EMBL" id="TDD65473.1"/>
    </source>
</evidence>
<dbReference type="InterPro" id="IPR000209">
    <property type="entry name" value="Peptidase_S8/S53_dom"/>
</dbReference>
<dbReference type="InterPro" id="IPR023827">
    <property type="entry name" value="Peptidase_S8_Asp-AS"/>
</dbReference>
<dbReference type="GO" id="GO:0006508">
    <property type="term" value="P:proteolysis"/>
    <property type="evidence" value="ECO:0007669"/>
    <property type="project" value="UniProtKB-KW"/>
</dbReference>
<feature type="active site" description="Charge relay system" evidence="5">
    <location>
        <position position="152"/>
    </location>
</feature>
<dbReference type="PANTHER" id="PTHR43806:SF11">
    <property type="entry name" value="CEREVISIN-RELATED"/>
    <property type="match status" value="1"/>
</dbReference>
<evidence type="ECO:0000259" key="7">
    <source>
        <dbReference type="Pfam" id="PF00082"/>
    </source>
</evidence>
<dbReference type="PROSITE" id="PS00138">
    <property type="entry name" value="SUBTILASE_SER"/>
    <property type="match status" value="1"/>
</dbReference>
<dbReference type="PANTHER" id="PTHR43806">
    <property type="entry name" value="PEPTIDASE S8"/>
    <property type="match status" value="1"/>
</dbReference>
<name>A0A4R5A121_9ACTN</name>
<protein>
    <submittedName>
        <fullName evidence="8">Peptidase S8</fullName>
    </submittedName>
</protein>
<dbReference type="Gene3D" id="3.40.50.200">
    <property type="entry name" value="Peptidase S8/S53 domain"/>
    <property type="match status" value="1"/>
</dbReference>
<dbReference type="InterPro" id="IPR036852">
    <property type="entry name" value="Peptidase_S8/S53_dom_sf"/>
</dbReference>
<dbReference type="RefSeq" id="WP_132106817.1">
    <property type="nucleotide sequence ID" value="NZ_SMLB01000051.1"/>
</dbReference>
<keyword evidence="4 5" id="KW-0720">Serine protease</keyword>
<comment type="similarity">
    <text evidence="1 5 6">Belongs to the peptidase S8 family.</text>
</comment>
<dbReference type="SUPFAM" id="SSF52743">
    <property type="entry name" value="Subtilisin-like"/>
    <property type="match status" value="1"/>
</dbReference>
<dbReference type="AlphaFoldDB" id="A0A4R5A121"/>
<dbReference type="PRINTS" id="PR00723">
    <property type="entry name" value="SUBTILISIN"/>
</dbReference>
<evidence type="ECO:0000256" key="5">
    <source>
        <dbReference type="PROSITE-ProRule" id="PRU01240"/>
    </source>
</evidence>
<dbReference type="GO" id="GO:0004252">
    <property type="term" value="F:serine-type endopeptidase activity"/>
    <property type="evidence" value="ECO:0007669"/>
    <property type="project" value="UniProtKB-UniRule"/>
</dbReference>
<accession>A0A4R5A121</accession>
<keyword evidence="3 5" id="KW-0378">Hydrolase</keyword>
<gene>
    <name evidence="8" type="ORF">E1262_25165</name>
</gene>
<evidence type="ECO:0000256" key="6">
    <source>
        <dbReference type="RuleBase" id="RU003355"/>
    </source>
</evidence>
<organism evidence="8 9">
    <name type="scientific">Jiangella aurantiaca</name>
    <dbReference type="NCBI Taxonomy" id="2530373"/>
    <lineage>
        <taxon>Bacteria</taxon>
        <taxon>Bacillati</taxon>
        <taxon>Actinomycetota</taxon>
        <taxon>Actinomycetes</taxon>
        <taxon>Jiangellales</taxon>
        <taxon>Jiangellaceae</taxon>
        <taxon>Jiangella</taxon>
    </lineage>
</organism>
<sequence>MDTTYAILRDMSRATSREPFGGGGFELEATELPGEPRIDVLPLDKRDVRDVARDPEVRAIAPVMPTSLTRPVADDALGDLGAELGDPVADASAAGSTWGVSAVGADTSARSGAGVVVSVLDTGIDAVHPAFQGVTLVEQDFSGSGNGDKQGHGTHVAGTVFGRAVDGTRIGVAPGVTTALIGKVLGDDGRGSSDMVFQGIQWAVQSGAQVVSMSLGFDFPGLVKRLVDQGWPVELATSAALEAYRGNLRMFDALMQLIRSRAAFSAGTVVVAAAGNESERQIDPGFEIGASLPAAAEGIVSIGALAQSAGGLTIAPFSNTFPQVSAPGVGVVSARTGGGLRSLNGTSMATPHVAGIAALWWEDVAASPLPTAATTVVSRLLASADTGALAADVDIADRGVGLSKAP</sequence>
<reference evidence="8 9" key="1">
    <citation type="submission" date="2019-02" db="EMBL/GenBank/DDBJ databases">
        <title>Draft genome sequences of novel Actinobacteria.</title>
        <authorList>
            <person name="Sahin N."/>
            <person name="Ay H."/>
            <person name="Saygin H."/>
        </authorList>
    </citation>
    <scope>NUCLEOTIDE SEQUENCE [LARGE SCALE GENOMIC DNA]</scope>
    <source>
        <strain evidence="8 9">8K307</strain>
    </source>
</reference>
<dbReference type="CDD" id="cd07480">
    <property type="entry name" value="Peptidases_S8_12"/>
    <property type="match status" value="1"/>
</dbReference>
<dbReference type="InterPro" id="IPR015500">
    <property type="entry name" value="Peptidase_S8_subtilisin-rel"/>
</dbReference>
<feature type="active site" description="Charge relay system" evidence="5">
    <location>
        <position position="347"/>
    </location>
</feature>
<evidence type="ECO:0000256" key="1">
    <source>
        <dbReference type="ARBA" id="ARBA00011073"/>
    </source>
</evidence>
<dbReference type="PROSITE" id="PS00136">
    <property type="entry name" value="SUBTILASE_ASP"/>
    <property type="match status" value="1"/>
</dbReference>
<dbReference type="InterPro" id="IPR050131">
    <property type="entry name" value="Peptidase_S8_subtilisin-like"/>
</dbReference>